<gene>
    <name evidence="1" type="ORF">LTS18_014939</name>
</gene>
<keyword evidence="2" id="KW-1185">Reference proteome</keyword>
<reference evidence="1" key="1">
    <citation type="submission" date="2024-09" db="EMBL/GenBank/DDBJ databases">
        <title>Black Yeasts Isolated from many extreme environments.</title>
        <authorList>
            <person name="Coleine C."/>
            <person name="Stajich J.E."/>
            <person name="Selbmann L."/>
        </authorList>
    </citation>
    <scope>NUCLEOTIDE SEQUENCE</scope>
    <source>
        <strain evidence="1">CCFEE 5737</strain>
    </source>
</reference>
<organism evidence="1 2">
    <name type="scientific">Coniosporium uncinatum</name>
    <dbReference type="NCBI Taxonomy" id="93489"/>
    <lineage>
        <taxon>Eukaryota</taxon>
        <taxon>Fungi</taxon>
        <taxon>Dikarya</taxon>
        <taxon>Ascomycota</taxon>
        <taxon>Pezizomycotina</taxon>
        <taxon>Dothideomycetes</taxon>
        <taxon>Dothideomycetes incertae sedis</taxon>
        <taxon>Coniosporium</taxon>
    </lineage>
</organism>
<comment type="caution">
    <text evidence="1">The sequence shown here is derived from an EMBL/GenBank/DDBJ whole genome shotgun (WGS) entry which is preliminary data.</text>
</comment>
<dbReference type="Proteomes" id="UP001186974">
    <property type="component" value="Unassembled WGS sequence"/>
</dbReference>
<feature type="non-terminal residue" evidence="1">
    <location>
        <position position="339"/>
    </location>
</feature>
<accession>A0ACC3DGP8</accession>
<name>A0ACC3DGP8_9PEZI</name>
<protein>
    <submittedName>
        <fullName evidence="1">Uncharacterized protein</fullName>
    </submittedName>
</protein>
<proteinExistence type="predicted"/>
<dbReference type="EMBL" id="JAWDJW010004884">
    <property type="protein sequence ID" value="KAK3071061.1"/>
    <property type="molecule type" value="Genomic_DNA"/>
</dbReference>
<evidence type="ECO:0000313" key="1">
    <source>
        <dbReference type="EMBL" id="KAK3071061.1"/>
    </source>
</evidence>
<sequence length="339" mass="38160">MQGLQTPKPETDEQLGAKKANLLVTNGSHRRTMRWAQLDKSDSGESTDFKFYWDDWNDNVPVCQSVDDVFLLCNTFLNLSGVRIGQDPSLLTKLARIGKKNLADDPSEANYRRWIDLCRRLLVPALSLLKANPGVVNEVFEMLKLYPTRTRYNLYAEWFNGQISRLPEIKAAFDQSRSETKDVLKRISKTNTKQMARQLAKVACSSPGIVYNVALGQIESYDNLIEVVVECARYFTYLGYDVLCWSLLSALGGRGRDRTQADGMLTSPWLRALSNFAGKVFKRYSFMNPTPILQYVAYQLRTGNSNDLEVLEQLVSNMGGIAADTTFNDTQLSAMSGGK</sequence>
<evidence type="ECO:0000313" key="2">
    <source>
        <dbReference type="Proteomes" id="UP001186974"/>
    </source>
</evidence>